<keyword evidence="3" id="KW-1185">Reference proteome</keyword>
<proteinExistence type="predicted"/>
<organism evidence="2 3">
    <name type="scientific">Pterulicium gracile</name>
    <dbReference type="NCBI Taxonomy" id="1884261"/>
    <lineage>
        <taxon>Eukaryota</taxon>
        <taxon>Fungi</taxon>
        <taxon>Dikarya</taxon>
        <taxon>Basidiomycota</taxon>
        <taxon>Agaricomycotina</taxon>
        <taxon>Agaricomycetes</taxon>
        <taxon>Agaricomycetidae</taxon>
        <taxon>Agaricales</taxon>
        <taxon>Pleurotineae</taxon>
        <taxon>Pterulaceae</taxon>
        <taxon>Pterulicium</taxon>
    </lineage>
</organism>
<protein>
    <submittedName>
        <fullName evidence="2">Uncharacterized protein</fullName>
    </submittedName>
</protein>
<sequence length="92" mass="10391">MLATFPRLRHPTSSVFQTSFLISHCHPSPFSQRREVSTSTSPARPRRDRLEGLDPCISNLLTLEMSCIDPPPPKEIFYDIISSSPHLARLVC</sequence>
<evidence type="ECO:0000313" key="3">
    <source>
        <dbReference type="Proteomes" id="UP000305067"/>
    </source>
</evidence>
<feature type="region of interest" description="Disordered" evidence="1">
    <location>
        <begin position="28"/>
        <end position="49"/>
    </location>
</feature>
<dbReference type="AlphaFoldDB" id="A0A5C3QTC9"/>
<accession>A0A5C3QTC9</accession>
<dbReference type="EMBL" id="ML178817">
    <property type="protein sequence ID" value="TFL05263.1"/>
    <property type="molecule type" value="Genomic_DNA"/>
</dbReference>
<reference evidence="2 3" key="1">
    <citation type="journal article" date="2019" name="Nat. Ecol. Evol.">
        <title>Megaphylogeny resolves global patterns of mushroom evolution.</title>
        <authorList>
            <person name="Varga T."/>
            <person name="Krizsan K."/>
            <person name="Foldi C."/>
            <person name="Dima B."/>
            <person name="Sanchez-Garcia M."/>
            <person name="Sanchez-Ramirez S."/>
            <person name="Szollosi G.J."/>
            <person name="Szarkandi J.G."/>
            <person name="Papp V."/>
            <person name="Albert L."/>
            <person name="Andreopoulos W."/>
            <person name="Angelini C."/>
            <person name="Antonin V."/>
            <person name="Barry K.W."/>
            <person name="Bougher N.L."/>
            <person name="Buchanan P."/>
            <person name="Buyck B."/>
            <person name="Bense V."/>
            <person name="Catcheside P."/>
            <person name="Chovatia M."/>
            <person name="Cooper J."/>
            <person name="Damon W."/>
            <person name="Desjardin D."/>
            <person name="Finy P."/>
            <person name="Geml J."/>
            <person name="Haridas S."/>
            <person name="Hughes K."/>
            <person name="Justo A."/>
            <person name="Karasinski D."/>
            <person name="Kautmanova I."/>
            <person name="Kiss B."/>
            <person name="Kocsube S."/>
            <person name="Kotiranta H."/>
            <person name="LaButti K.M."/>
            <person name="Lechner B.E."/>
            <person name="Liimatainen K."/>
            <person name="Lipzen A."/>
            <person name="Lukacs Z."/>
            <person name="Mihaltcheva S."/>
            <person name="Morgado L.N."/>
            <person name="Niskanen T."/>
            <person name="Noordeloos M.E."/>
            <person name="Ohm R.A."/>
            <person name="Ortiz-Santana B."/>
            <person name="Ovrebo C."/>
            <person name="Racz N."/>
            <person name="Riley R."/>
            <person name="Savchenko A."/>
            <person name="Shiryaev A."/>
            <person name="Soop K."/>
            <person name="Spirin V."/>
            <person name="Szebenyi C."/>
            <person name="Tomsovsky M."/>
            <person name="Tulloss R.E."/>
            <person name="Uehling J."/>
            <person name="Grigoriev I.V."/>
            <person name="Vagvolgyi C."/>
            <person name="Papp T."/>
            <person name="Martin F.M."/>
            <person name="Miettinen O."/>
            <person name="Hibbett D.S."/>
            <person name="Nagy L.G."/>
        </authorList>
    </citation>
    <scope>NUCLEOTIDE SEQUENCE [LARGE SCALE GENOMIC DNA]</scope>
    <source>
        <strain evidence="2 3">CBS 309.79</strain>
    </source>
</reference>
<gene>
    <name evidence="2" type="ORF">BDV98DRAFT_561733</name>
</gene>
<evidence type="ECO:0000256" key="1">
    <source>
        <dbReference type="SAM" id="MobiDB-lite"/>
    </source>
</evidence>
<dbReference type="Proteomes" id="UP000305067">
    <property type="component" value="Unassembled WGS sequence"/>
</dbReference>
<evidence type="ECO:0000313" key="2">
    <source>
        <dbReference type="EMBL" id="TFL05263.1"/>
    </source>
</evidence>
<name>A0A5C3QTC9_9AGAR</name>